<dbReference type="Proteomes" id="UP000779233">
    <property type="component" value="Unassembled WGS sequence"/>
</dbReference>
<comment type="caution">
    <text evidence="3">The sequence shown here is derived from an EMBL/GenBank/DDBJ whole genome shotgun (WGS) entry which is preliminary data.</text>
</comment>
<keyword evidence="2" id="KW-0732">Signal</keyword>
<keyword evidence="1" id="KW-0472">Membrane</keyword>
<dbReference type="VEuPathDB" id="PlasmoDB:PVPAM_000023800"/>
<dbReference type="EMBL" id="CAJZCX010000017">
    <property type="protein sequence ID" value="CAG9485372.1"/>
    <property type="molecule type" value="Genomic_DNA"/>
</dbReference>
<protein>
    <submittedName>
        <fullName evidence="3">(malaria parasite P. vivax) hypothetical protein</fullName>
    </submittedName>
</protein>
<evidence type="ECO:0000256" key="1">
    <source>
        <dbReference type="SAM" id="Phobius"/>
    </source>
</evidence>
<feature type="transmembrane region" description="Helical" evidence="1">
    <location>
        <begin position="159"/>
        <end position="180"/>
    </location>
</feature>
<feature type="chain" id="PRO_5035786310" evidence="2">
    <location>
        <begin position="23"/>
        <end position="285"/>
    </location>
</feature>
<keyword evidence="1" id="KW-1133">Transmembrane helix</keyword>
<organism evidence="3 4">
    <name type="scientific">Plasmodium vivax</name>
    <name type="common">malaria parasite P. vivax</name>
    <dbReference type="NCBI Taxonomy" id="5855"/>
    <lineage>
        <taxon>Eukaryota</taxon>
        <taxon>Sar</taxon>
        <taxon>Alveolata</taxon>
        <taxon>Apicomplexa</taxon>
        <taxon>Aconoidasida</taxon>
        <taxon>Haemosporida</taxon>
        <taxon>Plasmodiidae</taxon>
        <taxon>Plasmodium</taxon>
        <taxon>Plasmodium (Plasmodium)</taxon>
    </lineage>
</organism>
<evidence type="ECO:0000313" key="4">
    <source>
        <dbReference type="Proteomes" id="UP000779233"/>
    </source>
</evidence>
<feature type="signal peptide" evidence="2">
    <location>
        <begin position="1"/>
        <end position="22"/>
    </location>
</feature>
<gene>
    <name evidence="3" type="ORF">PVW1_000011100</name>
</gene>
<dbReference type="AlphaFoldDB" id="A0A8S4HHD6"/>
<dbReference type="InterPro" id="IPR022139">
    <property type="entry name" value="Fam-L/Fam-M-like_plasmodium"/>
</dbReference>
<proteinExistence type="predicted"/>
<evidence type="ECO:0000313" key="3">
    <source>
        <dbReference type="EMBL" id="CAG9485372.1"/>
    </source>
</evidence>
<evidence type="ECO:0000256" key="2">
    <source>
        <dbReference type="SAM" id="SignalP"/>
    </source>
</evidence>
<dbReference type="Pfam" id="PF12420">
    <property type="entry name" value="DUF3671"/>
    <property type="match status" value="1"/>
</dbReference>
<feature type="transmembrane region" description="Helical" evidence="1">
    <location>
        <begin position="235"/>
        <end position="257"/>
    </location>
</feature>
<name>A0A8S4HHD6_PLAVI</name>
<reference evidence="3" key="1">
    <citation type="submission" date="2021-09" db="EMBL/GenBank/DDBJ databases">
        <authorList>
            <consortium name="Pathogen Informatics"/>
        </authorList>
    </citation>
    <scope>NUCLEOTIDE SEQUENCE</scope>
    <source>
        <strain evidence="3">PvW1</strain>
    </source>
</reference>
<keyword evidence="1" id="KW-0812">Transmembrane</keyword>
<accession>A0A8S4HHD6</accession>
<sequence>MNHKTTLHFFNKIVAFIILSWTCPYKNDEHALSKALENGNKVNISLVMRTHRLLAKHEYQNEISSSELKNKVSYNRDYYKLEKGKGNNNTFEQLKQGRSNNVDNYLKSYKKRYSKKRGLKKLDCYYENKLFNKFLHLYDIAQKIKNEKKRSKYFFFKKYDIVLFLLSLLPVIGLIHPILFGLSHKYPGILGACEESHIETNCNAHKLGTQEYYGLMNCPKKWMYDYRGSIDYTGLAYMIVSLIIVSVVLFVVIYILLKLIKYQRLKSGRGKMNINQYYHLCKGIF</sequence>